<dbReference type="InterPro" id="IPR036709">
    <property type="entry name" value="Autotransporte_beta_dom_sf"/>
</dbReference>
<evidence type="ECO:0000256" key="1">
    <source>
        <dbReference type="SAM" id="SignalP"/>
    </source>
</evidence>
<keyword evidence="1" id="KW-0732">Signal</keyword>
<dbReference type="EMBL" id="JALHAP010000081">
    <property type="protein sequence ID" value="MCT4703306.1"/>
    <property type="molecule type" value="Genomic_DNA"/>
</dbReference>
<evidence type="ECO:0000259" key="2">
    <source>
        <dbReference type="Pfam" id="PF03797"/>
    </source>
</evidence>
<accession>A0A9X2WA27</accession>
<dbReference type="SUPFAM" id="SSF103515">
    <property type="entry name" value="Autotransporter"/>
    <property type="match status" value="1"/>
</dbReference>
<organism evidence="3 4">
    <name type="scientific">Dryocola boscaweniae</name>
    <dbReference type="NCBI Taxonomy" id="2925397"/>
    <lineage>
        <taxon>Bacteria</taxon>
        <taxon>Pseudomonadati</taxon>
        <taxon>Pseudomonadota</taxon>
        <taxon>Gammaproteobacteria</taxon>
        <taxon>Enterobacterales</taxon>
        <taxon>Enterobacteriaceae</taxon>
        <taxon>Dryocola</taxon>
    </lineage>
</organism>
<sequence length="238" mass="26218">MIKNSIRSGRRVTFITALASWCLLHATHAFAWQQEYIAEESTGDAQDRYTWDSDRAPSYNEILAERIRSSTVVQSQQGLNYSAGNDSTSRDNSRLGIGWTFPVLGNITTGPTAEYSWDGSSTGIYNEYGDSVVASRFNDQLWHASVSSVGWRLDSSVGYIRPWAQVSYNHQYGDNIWKAQAGSRTFAASVQDISWMDVTVGADMPIGKNVAAFASMSQAEGVSTGEAYIYNLGVSARF</sequence>
<dbReference type="Pfam" id="PF03797">
    <property type="entry name" value="Autotransporter"/>
    <property type="match status" value="1"/>
</dbReference>
<dbReference type="AlphaFoldDB" id="A0A9X2WA27"/>
<protein>
    <submittedName>
        <fullName evidence="3">Autotransporter domain-containing protein</fullName>
    </submittedName>
</protein>
<reference evidence="3" key="1">
    <citation type="submission" date="2022-03" db="EMBL/GenBank/DDBJ databases">
        <title>Proposal of a novel genus Dryocolo and two novel species.</title>
        <authorList>
            <person name="Maddock D.W."/>
            <person name="Brady C.L."/>
            <person name="Denman S."/>
            <person name="Arnold D."/>
        </authorList>
    </citation>
    <scope>NUCLEOTIDE SEQUENCE</scope>
    <source>
        <strain evidence="3">H6W4</strain>
    </source>
</reference>
<dbReference type="Gene3D" id="2.40.128.130">
    <property type="entry name" value="Autotransporter beta-domain"/>
    <property type="match status" value="1"/>
</dbReference>
<proteinExistence type="predicted"/>
<evidence type="ECO:0000313" key="3">
    <source>
        <dbReference type="EMBL" id="MCT4703306.1"/>
    </source>
</evidence>
<dbReference type="RefSeq" id="WP_271124044.1">
    <property type="nucleotide sequence ID" value="NZ_JALHAN010000068.1"/>
</dbReference>
<name>A0A9X2WA27_9ENTR</name>
<evidence type="ECO:0000313" key="4">
    <source>
        <dbReference type="Proteomes" id="UP001150641"/>
    </source>
</evidence>
<dbReference type="Proteomes" id="UP001150641">
    <property type="component" value="Unassembled WGS sequence"/>
</dbReference>
<feature type="chain" id="PRO_5040717721" evidence="1">
    <location>
        <begin position="32"/>
        <end position="238"/>
    </location>
</feature>
<feature type="signal peptide" evidence="1">
    <location>
        <begin position="1"/>
        <end position="31"/>
    </location>
</feature>
<keyword evidence="4" id="KW-1185">Reference proteome</keyword>
<dbReference type="InterPro" id="IPR005546">
    <property type="entry name" value="Autotransporte_beta"/>
</dbReference>
<comment type="caution">
    <text evidence="3">The sequence shown here is derived from an EMBL/GenBank/DDBJ whole genome shotgun (WGS) entry which is preliminary data.</text>
</comment>
<feature type="domain" description="Autotransporter" evidence="2">
    <location>
        <begin position="92"/>
        <end position="216"/>
    </location>
</feature>
<gene>
    <name evidence="3" type="ORF">MUA00_16120</name>
</gene>